<evidence type="ECO:0000256" key="1">
    <source>
        <dbReference type="SAM" id="MobiDB-lite"/>
    </source>
</evidence>
<reference evidence="3" key="1">
    <citation type="journal article" date="2019" name="Curr. Biol.">
        <title>Genome Sequence of Striga asiatica Provides Insight into the Evolution of Plant Parasitism.</title>
        <authorList>
            <person name="Yoshida S."/>
            <person name="Kim S."/>
            <person name="Wafula E.K."/>
            <person name="Tanskanen J."/>
            <person name="Kim Y.M."/>
            <person name="Honaas L."/>
            <person name="Yang Z."/>
            <person name="Spallek T."/>
            <person name="Conn C.E."/>
            <person name="Ichihashi Y."/>
            <person name="Cheong K."/>
            <person name="Cui S."/>
            <person name="Der J.P."/>
            <person name="Gundlach H."/>
            <person name="Jiao Y."/>
            <person name="Hori C."/>
            <person name="Ishida J.K."/>
            <person name="Kasahara H."/>
            <person name="Kiba T."/>
            <person name="Kim M.S."/>
            <person name="Koo N."/>
            <person name="Laohavisit A."/>
            <person name="Lee Y.H."/>
            <person name="Lumba S."/>
            <person name="McCourt P."/>
            <person name="Mortimer J.C."/>
            <person name="Mutuku J.M."/>
            <person name="Nomura T."/>
            <person name="Sasaki-Sekimoto Y."/>
            <person name="Seto Y."/>
            <person name="Wang Y."/>
            <person name="Wakatake T."/>
            <person name="Sakakibara H."/>
            <person name="Demura T."/>
            <person name="Yamaguchi S."/>
            <person name="Yoneyama K."/>
            <person name="Manabe R.I."/>
            <person name="Nelson D.C."/>
            <person name="Schulman A.H."/>
            <person name="Timko M.P."/>
            <person name="dePamphilis C.W."/>
            <person name="Choi D."/>
            <person name="Shirasu K."/>
        </authorList>
    </citation>
    <scope>NUCLEOTIDE SEQUENCE [LARGE SCALE GENOMIC DNA]</scope>
    <source>
        <strain evidence="3">cv. UVA1</strain>
    </source>
</reference>
<feature type="region of interest" description="Disordered" evidence="1">
    <location>
        <begin position="38"/>
        <end position="61"/>
    </location>
</feature>
<keyword evidence="2" id="KW-0830">Ubiquinone</keyword>
<comment type="caution">
    <text evidence="2">The sequence shown here is derived from an EMBL/GenBank/DDBJ whole genome shotgun (WGS) entry which is preliminary data.</text>
</comment>
<gene>
    <name evidence="2" type="ORF">STAS_34351</name>
</gene>
<dbReference type="Proteomes" id="UP000325081">
    <property type="component" value="Unassembled WGS sequence"/>
</dbReference>
<accession>A0A5A7RH83</accession>
<keyword evidence="3" id="KW-1185">Reference proteome</keyword>
<evidence type="ECO:0000313" key="3">
    <source>
        <dbReference type="Proteomes" id="UP000325081"/>
    </source>
</evidence>
<organism evidence="2 3">
    <name type="scientific">Striga asiatica</name>
    <name type="common">Asiatic witchweed</name>
    <name type="synonym">Buchnera asiatica</name>
    <dbReference type="NCBI Taxonomy" id="4170"/>
    <lineage>
        <taxon>Eukaryota</taxon>
        <taxon>Viridiplantae</taxon>
        <taxon>Streptophyta</taxon>
        <taxon>Embryophyta</taxon>
        <taxon>Tracheophyta</taxon>
        <taxon>Spermatophyta</taxon>
        <taxon>Magnoliopsida</taxon>
        <taxon>eudicotyledons</taxon>
        <taxon>Gunneridae</taxon>
        <taxon>Pentapetalae</taxon>
        <taxon>asterids</taxon>
        <taxon>lamiids</taxon>
        <taxon>Lamiales</taxon>
        <taxon>Orobanchaceae</taxon>
        <taxon>Buchnereae</taxon>
        <taxon>Striga</taxon>
    </lineage>
</organism>
<proteinExistence type="predicted"/>
<protein>
    <submittedName>
        <fullName evidence="2">NADH-ubiquinone oxidoreductase chain 2</fullName>
    </submittedName>
</protein>
<sequence>MARFERKNRDLIISSKEIVITIYWNLAQLLVHRGSSLMGSPRNRTPSLPENHLRPKPEPGPSGIIRIRFDFSRSSENWSPPENPKSLDPSTRYFLTHNLLLLLLLNGINEWVLEELSRRPPLSRVLRQTPSEHFLGLVGQPARGLWQVSEERDLVYRRRQGPNPVII</sequence>
<dbReference type="EMBL" id="BKCP01012737">
    <property type="protein sequence ID" value="GER56603.1"/>
    <property type="molecule type" value="Genomic_DNA"/>
</dbReference>
<dbReference type="AlphaFoldDB" id="A0A5A7RH83"/>
<name>A0A5A7RH83_STRAF</name>
<evidence type="ECO:0000313" key="2">
    <source>
        <dbReference type="EMBL" id="GER56603.1"/>
    </source>
</evidence>